<protein>
    <submittedName>
        <fullName evidence="2">Uncharacterized protein</fullName>
    </submittedName>
</protein>
<dbReference type="Proteomes" id="UP000198902">
    <property type="component" value="Unassembled WGS sequence"/>
</dbReference>
<evidence type="ECO:0000313" key="3">
    <source>
        <dbReference type="Proteomes" id="UP000198902"/>
    </source>
</evidence>
<evidence type="ECO:0000313" key="2">
    <source>
        <dbReference type="EMBL" id="CQR50577.1"/>
    </source>
</evidence>
<proteinExistence type="predicted"/>
<gene>
    <name evidence="2" type="ORF">BN996_02059</name>
</gene>
<evidence type="ECO:0000256" key="1">
    <source>
        <dbReference type="SAM" id="Phobius"/>
    </source>
</evidence>
<dbReference type="OrthoDB" id="291398at2157"/>
<keyword evidence="1" id="KW-0472">Membrane</keyword>
<keyword evidence="1" id="KW-1133">Transmembrane helix</keyword>
<keyword evidence="3" id="KW-1185">Reference proteome</keyword>
<reference evidence="3" key="1">
    <citation type="submission" date="2015-03" db="EMBL/GenBank/DDBJ databases">
        <authorList>
            <person name="Urmite Genomes"/>
        </authorList>
    </citation>
    <scope>NUCLEOTIDE SEQUENCE [LARGE SCALE GENOMIC DNA]</scope>
    <source>
        <strain evidence="3">Arc-Hr</strain>
    </source>
</reference>
<dbReference type="AlphaFoldDB" id="A0A0D6JRS0"/>
<keyword evidence="1" id="KW-0812">Transmembrane</keyword>
<feature type="transmembrane region" description="Helical" evidence="1">
    <location>
        <begin position="45"/>
        <end position="62"/>
    </location>
</feature>
<accession>A0A0D6JRS0</accession>
<name>A0A0D6JRS0_9EURY</name>
<dbReference type="EMBL" id="CSTE01000002">
    <property type="protein sequence ID" value="CQR50577.1"/>
    <property type="molecule type" value="Genomic_DNA"/>
</dbReference>
<feature type="transmembrane region" description="Helical" evidence="1">
    <location>
        <begin position="12"/>
        <end position="33"/>
    </location>
</feature>
<dbReference type="RefSeq" id="WP_089778713.1">
    <property type="nucleotide sequence ID" value="NZ_CABLRR010000002.1"/>
</dbReference>
<organism evidence="2 3">
    <name type="scientific">Haloferax massiliensis</name>
    <dbReference type="NCBI Taxonomy" id="1476858"/>
    <lineage>
        <taxon>Archaea</taxon>
        <taxon>Methanobacteriati</taxon>
        <taxon>Methanobacteriota</taxon>
        <taxon>Stenosarchaea group</taxon>
        <taxon>Halobacteria</taxon>
        <taxon>Halobacteriales</taxon>
        <taxon>Haloferacaceae</taxon>
        <taxon>Haloferax</taxon>
    </lineage>
</organism>
<sequence>MSNLDLMKAGIGLAVVIGIALTAVAGYALFTTLGGIEGLTVAPELLVSVLFGGLLVAAAASVRRVAPKPRTRV</sequence>